<keyword evidence="3" id="KW-1185">Reference proteome</keyword>
<name>A0A8J3SR04_9ACTN</name>
<organism evidence="2 3">
    <name type="scientific">Planobispora siamensis</name>
    <dbReference type="NCBI Taxonomy" id="936338"/>
    <lineage>
        <taxon>Bacteria</taxon>
        <taxon>Bacillati</taxon>
        <taxon>Actinomycetota</taxon>
        <taxon>Actinomycetes</taxon>
        <taxon>Streptosporangiales</taxon>
        <taxon>Streptosporangiaceae</taxon>
        <taxon>Planobispora</taxon>
    </lineage>
</organism>
<evidence type="ECO:0000313" key="2">
    <source>
        <dbReference type="EMBL" id="GIH97135.1"/>
    </source>
</evidence>
<dbReference type="AlphaFoldDB" id="A0A8J3SR04"/>
<gene>
    <name evidence="2" type="ORF">Psi01_77650</name>
</gene>
<feature type="compositionally biased region" description="Basic and acidic residues" evidence="1">
    <location>
        <begin position="83"/>
        <end position="94"/>
    </location>
</feature>
<comment type="caution">
    <text evidence="2">The sequence shown here is derived from an EMBL/GenBank/DDBJ whole genome shotgun (WGS) entry which is preliminary data.</text>
</comment>
<protein>
    <submittedName>
        <fullName evidence="2">Uncharacterized protein</fullName>
    </submittedName>
</protein>
<accession>A0A8J3SR04</accession>
<dbReference type="Proteomes" id="UP000619788">
    <property type="component" value="Unassembled WGS sequence"/>
</dbReference>
<evidence type="ECO:0000256" key="1">
    <source>
        <dbReference type="SAM" id="MobiDB-lite"/>
    </source>
</evidence>
<feature type="region of interest" description="Disordered" evidence="1">
    <location>
        <begin position="82"/>
        <end position="108"/>
    </location>
</feature>
<proteinExistence type="predicted"/>
<evidence type="ECO:0000313" key="3">
    <source>
        <dbReference type="Proteomes" id="UP000619788"/>
    </source>
</evidence>
<sequence>MVTRDWRDKLDARGRHLLSGGHLAGAVELLVLTDGPPGPAQRSALAEAGFHARPAGGSVLPGRVEGAAALRRVAELPFVLRIEPTRRTHPERPGPEANAEDAGGHDHP</sequence>
<reference evidence="2 3" key="1">
    <citation type="submission" date="2021-01" db="EMBL/GenBank/DDBJ databases">
        <title>Whole genome shotgun sequence of Planobispora siamensis NBRC 107568.</title>
        <authorList>
            <person name="Komaki H."/>
            <person name="Tamura T."/>
        </authorList>
    </citation>
    <scope>NUCLEOTIDE SEQUENCE [LARGE SCALE GENOMIC DNA]</scope>
    <source>
        <strain evidence="2 3">NBRC 107568</strain>
    </source>
</reference>
<dbReference type="EMBL" id="BOOJ01000077">
    <property type="protein sequence ID" value="GIH97135.1"/>
    <property type="molecule type" value="Genomic_DNA"/>
</dbReference>